<accession>A0A8G2CL11</accession>
<dbReference type="AlphaFoldDB" id="A0A8G2CL11"/>
<sequence length="338" mass="34465">MSDFSNVRQVSWHSRGFLASQTAYVTLALALLVAAISVVAPEFLSFGNLSNVLTDFSYIGIVAFGSTLVIITGGIDLSVGSSMGLSAIIAAMLFRALGPTAVAAVPGAVLAISVVGGLAVGATIGLINGLLIAYTGLAPFVTTLGMLSIVRGLCYAITNGQGVDITGPEANLFFRLSDGTLLGLPVPLLYLLALGVMMGLLLHHTARGRYVFAIGGNERAAALTGVPVQRVKTGVYVLSGLTAALSGILLGGWLGSVPANLADGYELRIIAASVIGGANLLGGVGGPLGAIVGSALIEVIRNGLVLARVNTYWQQTVVGAIIIAAVLVDRLRSRRLGQ</sequence>
<proteinExistence type="predicted"/>
<keyword evidence="7 8" id="KW-0472">Membrane</keyword>
<dbReference type="EMBL" id="FTNE01000011">
    <property type="protein sequence ID" value="SIQ90459.1"/>
    <property type="molecule type" value="Genomic_DNA"/>
</dbReference>
<keyword evidence="10" id="KW-1185">Reference proteome</keyword>
<evidence type="ECO:0000256" key="3">
    <source>
        <dbReference type="ARBA" id="ARBA00022475"/>
    </source>
</evidence>
<dbReference type="Proteomes" id="UP000186308">
    <property type="component" value="Unassembled WGS sequence"/>
</dbReference>
<keyword evidence="6 8" id="KW-1133">Transmembrane helix</keyword>
<feature type="transmembrane region" description="Helical" evidence="8">
    <location>
        <begin position="235"/>
        <end position="257"/>
    </location>
</feature>
<keyword evidence="3" id="KW-1003">Cell membrane</keyword>
<evidence type="ECO:0000313" key="10">
    <source>
        <dbReference type="Proteomes" id="UP000186308"/>
    </source>
</evidence>
<evidence type="ECO:0000313" key="9">
    <source>
        <dbReference type="EMBL" id="SIQ90459.1"/>
    </source>
</evidence>
<evidence type="ECO:0000256" key="8">
    <source>
        <dbReference type="SAM" id="Phobius"/>
    </source>
</evidence>
<gene>
    <name evidence="9" type="ORF">SAMN05421828_11186</name>
</gene>
<feature type="transmembrane region" description="Helical" evidence="8">
    <location>
        <begin position="56"/>
        <end position="75"/>
    </location>
</feature>
<keyword evidence="2" id="KW-0813">Transport</keyword>
<organism evidence="9 10">
    <name type="scientific">Acidiphilium rubrum</name>
    <dbReference type="NCBI Taxonomy" id="526"/>
    <lineage>
        <taxon>Bacteria</taxon>
        <taxon>Pseudomonadati</taxon>
        <taxon>Pseudomonadota</taxon>
        <taxon>Alphaproteobacteria</taxon>
        <taxon>Acetobacterales</taxon>
        <taxon>Acidocellaceae</taxon>
        <taxon>Acidiphilium</taxon>
    </lineage>
</organism>
<dbReference type="Pfam" id="PF02653">
    <property type="entry name" value="BPD_transp_2"/>
    <property type="match status" value="1"/>
</dbReference>
<dbReference type="CDD" id="cd06579">
    <property type="entry name" value="TM_PBP1_transp_AraH_like"/>
    <property type="match status" value="1"/>
</dbReference>
<dbReference type="RefSeq" id="WP_029311926.1">
    <property type="nucleotide sequence ID" value="NZ_FTNE01000011.1"/>
</dbReference>
<keyword evidence="5 8" id="KW-0812">Transmembrane</keyword>
<dbReference type="PANTHER" id="PTHR32196:SF21">
    <property type="entry name" value="ABC TRANSPORTER PERMEASE PROTEIN YPHD-RELATED"/>
    <property type="match status" value="1"/>
</dbReference>
<evidence type="ECO:0000256" key="2">
    <source>
        <dbReference type="ARBA" id="ARBA00022448"/>
    </source>
</evidence>
<comment type="subcellular location">
    <subcellularLocation>
        <location evidence="1">Cell membrane</location>
        <topology evidence="1">Multi-pass membrane protein</topology>
    </subcellularLocation>
</comment>
<dbReference type="InterPro" id="IPR001851">
    <property type="entry name" value="ABC_transp_permease"/>
</dbReference>
<feature type="transmembrane region" description="Helical" evidence="8">
    <location>
        <begin position="109"/>
        <end position="134"/>
    </location>
</feature>
<feature type="transmembrane region" description="Helical" evidence="8">
    <location>
        <begin position="179"/>
        <end position="202"/>
    </location>
</feature>
<dbReference type="OrthoDB" id="7351039at2"/>
<feature type="transmembrane region" description="Helical" evidence="8">
    <location>
        <begin position="269"/>
        <end position="292"/>
    </location>
</feature>
<dbReference type="PANTHER" id="PTHR32196">
    <property type="entry name" value="ABC TRANSPORTER PERMEASE PROTEIN YPHD-RELATED-RELATED"/>
    <property type="match status" value="1"/>
</dbReference>
<feature type="transmembrane region" description="Helical" evidence="8">
    <location>
        <begin position="23"/>
        <end position="44"/>
    </location>
</feature>
<name>A0A8G2CL11_ACIRU</name>
<evidence type="ECO:0000256" key="5">
    <source>
        <dbReference type="ARBA" id="ARBA00022692"/>
    </source>
</evidence>
<dbReference type="GO" id="GO:0005886">
    <property type="term" value="C:plasma membrane"/>
    <property type="evidence" value="ECO:0007669"/>
    <property type="project" value="UniProtKB-SubCell"/>
</dbReference>
<dbReference type="GO" id="GO:0022857">
    <property type="term" value="F:transmembrane transporter activity"/>
    <property type="evidence" value="ECO:0007669"/>
    <property type="project" value="InterPro"/>
</dbReference>
<comment type="caution">
    <text evidence="9">The sequence shown here is derived from an EMBL/GenBank/DDBJ whole genome shotgun (WGS) entry which is preliminary data.</text>
</comment>
<evidence type="ECO:0000256" key="1">
    <source>
        <dbReference type="ARBA" id="ARBA00004651"/>
    </source>
</evidence>
<reference evidence="9 10" key="1">
    <citation type="submission" date="2017-01" db="EMBL/GenBank/DDBJ databases">
        <authorList>
            <person name="Varghese N."/>
            <person name="Submissions S."/>
        </authorList>
    </citation>
    <scope>NUCLEOTIDE SEQUENCE [LARGE SCALE GENOMIC DNA]</scope>
    <source>
        <strain evidence="9 10">ATCC 35905</strain>
    </source>
</reference>
<keyword evidence="4" id="KW-0997">Cell inner membrane</keyword>
<evidence type="ECO:0000256" key="6">
    <source>
        <dbReference type="ARBA" id="ARBA00022989"/>
    </source>
</evidence>
<protein>
    <submittedName>
        <fullName evidence="9">Monosaccharide ABC transporter membrane protein, CUT2 family</fullName>
    </submittedName>
</protein>
<evidence type="ECO:0000256" key="4">
    <source>
        <dbReference type="ARBA" id="ARBA00022519"/>
    </source>
</evidence>
<feature type="transmembrane region" description="Helical" evidence="8">
    <location>
        <begin position="312"/>
        <end position="328"/>
    </location>
</feature>
<evidence type="ECO:0000256" key="7">
    <source>
        <dbReference type="ARBA" id="ARBA00023136"/>
    </source>
</evidence>